<feature type="compositionally biased region" description="Basic and acidic residues" evidence="4">
    <location>
        <begin position="305"/>
        <end position="320"/>
    </location>
</feature>
<dbReference type="InterPro" id="IPR027417">
    <property type="entry name" value="P-loop_NTPase"/>
</dbReference>
<dbReference type="Pfam" id="PF00437">
    <property type="entry name" value="T2SSE"/>
    <property type="match status" value="1"/>
</dbReference>
<keyword evidence="3" id="KW-0067">ATP-binding</keyword>
<comment type="caution">
    <text evidence="6">The sequence shown here is derived from an EMBL/GenBank/DDBJ whole genome shotgun (WGS) entry which is preliminary data.</text>
</comment>
<accession>A0ABW3LZL8</accession>
<feature type="domain" description="Bacterial type II secretion system protein E" evidence="5">
    <location>
        <begin position="60"/>
        <end position="270"/>
    </location>
</feature>
<evidence type="ECO:0000256" key="3">
    <source>
        <dbReference type="ARBA" id="ARBA00022840"/>
    </source>
</evidence>
<comment type="similarity">
    <text evidence="1">Belongs to the GSP E family.</text>
</comment>
<evidence type="ECO:0000256" key="4">
    <source>
        <dbReference type="SAM" id="MobiDB-lite"/>
    </source>
</evidence>
<name>A0ABW3LZL8_9GAMM</name>
<feature type="region of interest" description="Disordered" evidence="4">
    <location>
        <begin position="288"/>
        <end position="326"/>
    </location>
</feature>
<evidence type="ECO:0000313" key="7">
    <source>
        <dbReference type="Proteomes" id="UP001597033"/>
    </source>
</evidence>
<protein>
    <submittedName>
        <fullName evidence="6">ATPase, T2SS/T4P/T4SS family</fullName>
    </submittedName>
</protein>
<proteinExistence type="inferred from homology"/>
<keyword evidence="7" id="KW-1185">Reference proteome</keyword>
<gene>
    <name evidence="6" type="ORF">ACFQ2N_12185</name>
</gene>
<reference evidence="7" key="1">
    <citation type="journal article" date="2019" name="Int. J. Syst. Evol. Microbiol.">
        <title>The Global Catalogue of Microorganisms (GCM) 10K type strain sequencing project: providing services to taxonomists for standard genome sequencing and annotation.</title>
        <authorList>
            <consortium name="The Broad Institute Genomics Platform"/>
            <consortium name="The Broad Institute Genome Sequencing Center for Infectious Disease"/>
            <person name="Wu L."/>
            <person name="Ma J."/>
        </authorList>
    </citation>
    <scope>NUCLEOTIDE SEQUENCE [LARGE SCALE GENOMIC DNA]</scope>
    <source>
        <strain evidence="7">CCUG 55854</strain>
    </source>
</reference>
<organism evidence="6 7">
    <name type="scientific">Pseudoxanthomonas kaohsiungensis</name>
    <dbReference type="NCBI Taxonomy" id="283923"/>
    <lineage>
        <taxon>Bacteria</taxon>
        <taxon>Pseudomonadati</taxon>
        <taxon>Pseudomonadota</taxon>
        <taxon>Gammaproteobacteria</taxon>
        <taxon>Lysobacterales</taxon>
        <taxon>Lysobacteraceae</taxon>
        <taxon>Pseudoxanthomonas</taxon>
    </lineage>
</organism>
<evidence type="ECO:0000256" key="1">
    <source>
        <dbReference type="ARBA" id="ARBA00006611"/>
    </source>
</evidence>
<dbReference type="Gene3D" id="3.40.50.300">
    <property type="entry name" value="P-loop containing nucleotide triphosphate hydrolases"/>
    <property type="match status" value="1"/>
</dbReference>
<evidence type="ECO:0000259" key="5">
    <source>
        <dbReference type="Pfam" id="PF00437"/>
    </source>
</evidence>
<evidence type="ECO:0000256" key="2">
    <source>
        <dbReference type="ARBA" id="ARBA00022741"/>
    </source>
</evidence>
<dbReference type="SUPFAM" id="SSF52540">
    <property type="entry name" value="P-loop containing nucleoside triphosphate hydrolases"/>
    <property type="match status" value="1"/>
</dbReference>
<dbReference type="PANTHER" id="PTHR30258:SF3">
    <property type="entry name" value="SLL1921 PROTEIN"/>
    <property type="match status" value="1"/>
</dbReference>
<evidence type="ECO:0000313" key="6">
    <source>
        <dbReference type="EMBL" id="MFD1043102.1"/>
    </source>
</evidence>
<dbReference type="RefSeq" id="WP_162377166.1">
    <property type="nucleotide sequence ID" value="NZ_JBHTKN010000008.1"/>
</dbReference>
<keyword evidence="2" id="KW-0547">Nucleotide-binding</keyword>
<dbReference type="Proteomes" id="UP001597033">
    <property type="component" value="Unassembled WGS sequence"/>
</dbReference>
<dbReference type="InterPro" id="IPR001482">
    <property type="entry name" value="T2SS/T4SS_dom"/>
</dbReference>
<dbReference type="EMBL" id="JBHTKN010000008">
    <property type="protein sequence ID" value="MFD1043102.1"/>
    <property type="molecule type" value="Genomic_DNA"/>
</dbReference>
<dbReference type="PANTHER" id="PTHR30258">
    <property type="entry name" value="TYPE II SECRETION SYSTEM PROTEIN GSPE-RELATED"/>
    <property type="match status" value="1"/>
</dbReference>
<sequence length="326" mass="35257">MIAPELAELAFVDLYLGARYADYSPLAGAFAPRMDLPEGLREAAERLRAACQEAHEHAGDSRFTIELAGPGTLCRVQVMHDLRAEPVFVLRRIASEIRPFDRLGLPSYVIQFLMQSSTRGLIIFVGEQGTGKTTSAASLLSARLHALGGRALAVEDPPETMLDGLHGPGRCLQVPVSKRHGSYSEQIHNGMRSGVSTLLIGEVRSAETAREAVTQSINGMTVITTIHGTDPSDGLRRLVTWAEATQDGLSNAADLLASGLAGVVHQRIERIGQPDGPQKAKAMFKSLLVPPPDDQAGAGIRSKVRNGDMDGLKEDIEQQVRRQQWK</sequence>